<feature type="compositionally biased region" description="Basic and acidic residues" evidence="1">
    <location>
        <begin position="98"/>
        <end position="111"/>
    </location>
</feature>
<reference evidence="2" key="2">
    <citation type="submission" date="2021-03" db="EMBL/GenBank/DDBJ databases">
        <authorList>
            <person name="Alouane T."/>
            <person name="Langin T."/>
            <person name="Bonhomme L."/>
        </authorList>
    </citation>
    <scope>NUCLEOTIDE SEQUENCE</scope>
    <source>
        <strain evidence="2">MDC_Fg202</strain>
    </source>
</reference>
<organism evidence="3">
    <name type="scientific">Gibberella zeae</name>
    <name type="common">Wheat head blight fungus</name>
    <name type="synonym">Fusarium graminearum</name>
    <dbReference type="NCBI Taxonomy" id="5518"/>
    <lineage>
        <taxon>Eukaryota</taxon>
        <taxon>Fungi</taxon>
        <taxon>Dikarya</taxon>
        <taxon>Ascomycota</taxon>
        <taxon>Pezizomycotina</taxon>
        <taxon>Sordariomycetes</taxon>
        <taxon>Hypocreomycetidae</taxon>
        <taxon>Hypocreales</taxon>
        <taxon>Nectriaceae</taxon>
        <taxon>Fusarium</taxon>
    </lineage>
</organism>
<evidence type="ECO:0000313" key="2">
    <source>
        <dbReference type="EMBL" id="CAG1992652.1"/>
    </source>
</evidence>
<dbReference type="EMBL" id="CAJPIJ010000152">
    <property type="protein sequence ID" value="CAG1992652.1"/>
    <property type="molecule type" value="Genomic_DNA"/>
</dbReference>
<feature type="region of interest" description="Disordered" evidence="1">
    <location>
        <begin position="92"/>
        <end position="125"/>
    </location>
</feature>
<evidence type="ECO:0000256" key="1">
    <source>
        <dbReference type="SAM" id="MobiDB-lite"/>
    </source>
</evidence>
<dbReference type="Proteomes" id="UP000746612">
    <property type="component" value="Unassembled WGS sequence"/>
</dbReference>
<gene>
    <name evidence="3" type="ORF">FUG_LOCUS392027</name>
    <name evidence="2" type="ORF">MDCFG202_LOCUS358328</name>
</gene>
<dbReference type="EMBL" id="CAAKMV010000143">
    <property type="protein sequence ID" value="VIO60232.1"/>
    <property type="molecule type" value="Genomic_DNA"/>
</dbReference>
<name>A0A4E9EC28_GIBZA</name>
<sequence length="125" mass="14682">MLHRRYVFLGHSTSYYHSGVNRHGFKIPDRRAHLFDARMLDVRQCDLDDDPQRGFDPWTRRYDSTTYAGVYVHGHTLNSLSRPLLFTPGKHQVLARSGPDKNHKDYPKEFGKGFPHMTQEEVREL</sequence>
<evidence type="ECO:0000313" key="3">
    <source>
        <dbReference type="EMBL" id="VIO60232.1"/>
    </source>
</evidence>
<accession>A0A4E9EC28</accession>
<reference evidence="3" key="1">
    <citation type="submission" date="2019-04" db="EMBL/GenBank/DDBJ databases">
        <authorList>
            <person name="Melise S."/>
            <person name="Noan J."/>
            <person name="Okalmin O."/>
        </authorList>
    </citation>
    <scope>NUCLEOTIDE SEQUENCE</scope>
    <source>
        <strain evidence="3">FN9</strain>
    </source>
</reference>
<protein>
    <submittedName>
        <fullName evidence="3">Uncharacterized protein</fullName>
    </submittedName>
</protein>
<proteinExistence type="predicted"/>
<dbReference type="AlphaFoldDB" id="A0A4E9EC28"/>